<dbReference type="EC" id="3.6.1.67" evidence="4"/>
<feature type="binding site" evidence="2">
    <location>
        <position position="55"/>
    </location>
    <ligand>
        <name>Mg(2+)</name>
        <dbReference type="ChEBI" id="CHEBI:18420"/>
    </ligand>
</feature>
<accession>A0A3D8K5J5</accession>
<feature type="binding site" evidence="1">
    <location>
        <position position="139"/>
    </location>
    <ligand>
        <name>substrate</name>
    </ligand>
</feature>
<evidence type="ECO:0000313" key="4">
    <source>
        <dbReference type="EMBL" id="RDU99831.1"/>
    </source>
</evidence>
<dbReference type="AlphaFoldDB" id="A0A3D8K5J5"/>
<dbReference type="InterPro" id="IPR003564">
    <property type="entry name" value="DHNTPase"/>
</dbReference>
<evidence type="ECO:0000313" key="5">
    <source>
        <dbReference type="Proteomes" id="UP000256838"/>
    </source>
</evidence>
<dbReference type="GO" id="GO:0046656">
    <property type="term" value="P:folic acid biosynthetic process"/>
    <property type="evidence" value="ECO:0007669"/>
    <property type="project" value="InterPro"/>
</dbReference>
<dbReference type="InterPro" id="IPR000086">
    <property type="entry name" value="NUDIX_hydrolase_dom"/>
</dbReference>
<reference evidence="4 5" key="1">
    <citation type="submission" date="2018-08" db="EMBL/GenBank/DDBJ databases">
        <title>Paraburkholderia sp. DHOM06 isolated from forest soil.</title>
        <authorList>
            <person name="Gao Z.-H."/>
            <person name="Qiu L.-H."/>
        </authorList>
    </citation>
    <scope>NUCLEOTIDE SEQUENCE [LARGE SCALE GENOMIC DNA]</scope>
    <source>
        <strain evidence="4 5">DHOM06</strain>
    </source>
</reference>
<dbReference type="GO" id="GO:0019177">
    <property type="term" value="F:dihydroneopterin triphosphate pyrophosphohydrolase activity"/>
    <property type="evidence" value="ECO:0007669"/>
    <property type="project" value="UniProtKB-EC"/>
</dbReference>
<dbReference type="GO" id="GO:0008828">
    <property type="term" value="F:dATP diphosphatase activity"/>
    <property type="evidence" value="ECO:0007669"/>
    <property type="project" value="InterPro"/>
</dbReference>
<feature type="binding site" evidence="2">
    <location>
        <position position="59"/>
    </location>
    <ligand>
        <name>Mg(2+)</name>
        <dbReference type="ChEBI" id="CHEBI:18420"/>
    </ligand>
</feature>
<dbReference type="PROSITE" id="PS51462">
    <property type="entry name" value="NUDIX"/>
    <property type="match status" value="1"/>
</dbReference>
<feature type="binding site" evidence="2">
    <location>
        <position position="121"/>
    </location>
    <ligand>
        <name>Mg(2+)</name>
        <dbReference type="ChEBI" id="CHEBI:18420"/>
    </ligand>
</feature>
<evidence type="ECO:0000259" key="3">
    <source>
        <dbReference type="PROSITE" id="PS51462"/>
    </source>
</evidence>
<dbReference type="RefSeq" id="WP_115532499.1">
    <property type="nucleotide sequence ID" value="NZ_QRGA01000003.1"/>
</dbReference>
<dbReference type="OrthoDB" id="7066556at2"/>
<keyword evidence="4" id="KW-0378">Hydrolase</keyword>
<evidence type="ECO:0000256" key="1">
    <source>
        <dbReference type="PIRSR" id="PIRSR603564-1"/>
    </source>
</evidence>
<protein>
    <submittedName>
        <fullName evidence="4">Dihydroneopterin triphosphate diphosphatase</fullName>
        <ecNumber evidence="4">3.6.1.67</ecNumber>
    </submittedName>
</protein>
<dbReference type="PANTHER" id="PTHR43736:SF1">
    <property type="entry name" value="DIHYDRONEOPTERIN TRIPHOSPHATE DIPHOSPHATASE"/>
    <property type="match status" value="1"/>
</dbReference>
<dbReference type="Gene3D" id="3.90.79.10">
    <property type="entry name" value="Nucleoside Triphosphate Pyrophosphohydrolase"/>
    <property type="match status" value="1"/>
</dbReference>
<dbReference type="NCBIfam" id="NF006961">
    <property type="entry name" value="PRK09438.1"/>
    <property type="match status" value="1"/>
</dbReference>
<feature type="binding site" evidence="1">
    <location>
        <position position="6"/>
    </location>
    <ligand>
        <name>substrate</name>
    </ligand>
</feature>
<dbReference type="Proteomes" id="UP000256838">
    <property type="component" value="Unassembled WGS sequence"/>
</dbReference>
<dbReference type="PANTHER" id="PTHR43736">
    <property type="entry name" value="ADP-RIBOSE PYROPHOSPHATASE"/>
    <property type="match status" value="1"/>
</dbReference>
<feature type="domain" description="Nudix hydrolase" evidence="3">
    <location>
        <begin position="6"/>
        <end position="150"/>
    </location>
</feature>
<feature type="binding site" evidence="1">
    <location>
        <position position="27"/>
    </location>
    <ligand>
        <name>substrate</name>
    </ligand>
</feature>
<organism evidence="4 5">
    <name type="scientific">Trinickia dinghuensis</name>
    <dbReference type="NCBI Taxonomy" id="2291023"/>
    <lineage>
        <taxon>Bacteria</taxon>
        <taxon>Pseudomonadati</taxon>
        <taxon>Pseudomonadota</taxon>
        <taxon>Betaproteobacteria</taxon>
        <taxon>Burkholderiales</taxon>
        <taxon>Burkholderiaceae</taxon>
        <taxon>Trinickia</taxon>
    </lineage>
</organism>
<evidence type="ECO:0000256" key="2">
    <source>
        <dbReference type="PIRSR" id="PIRSR603564-2"/>
    </source>
</evidence>
<keyword evidence="2" id="KW-0479">Metal-binding</keyword>
<dbReference type="SUPFAM" id="SSF55811">
    <property type="entry name" value="Nudix"/>
    <property type="match status" value="1"/>
</dbReference>
<comment type="caution">
    <text evidence="4">The sequence shown here is derived from an EMBL/GenBank/DDBJ whole genome shotgun (WGS) entry which is preliminary data.</text>
</comment>
<comment type="cofactor">
    <cofactor evidence="2">
        <name>Mg(2+)</name>
        <dbReference type="ChEBI" id="CHEBI:18420"/>
    </cofactor>
    <text evidence="2">Binds 1 Mg(2+) ion per subunit.</text>
</comment>
<feature type="binding site" evidence="1">
    <location>
        <position position="38"/>
    </location>
    <ligand>
        <name>substrate</name>
    </ligand>
</feature>
<sequence>MRKPPKIPESVLVVIYTPELDVLIIERADRPGFWQSVTGSKDRLDEPLAETAAREVGEETGIVVGGPLVPVDALVDWGELIEYEIYPVWRHRYAEGVTRNVEHWFGLEVPYRLEVTLAPREHTAHLWLPHEQAAARCFSSSNREAILQLPRRLRVGNAAAAGKAASQQPPKDA</sequence>
<name>A0A3D8K5J5_9BURK</name>
<dbReference type="CDD" id="cd04664">
    <property type="entry name" value="NUDIX_DHNTPase_like"/>
    <property type="match status" value="1"/>
</dbReference>
<dbReference type="GO" id="GO:0046872">
    <property type="term" value="F:metal ion binding"/>
    <property type="evidence" value="ECO:0007669"/>
    <property type="project" value="UniProtKB-KW"/>
</dbReference>
<dbReference type="Pfam" id="PF00293">
    <property type="entry name" value="NUDIX"/>
    <property type="match status" value="1"/>
</dbReference>
<dbReference type="InterPro" id="IPR015797">
    <property type="entry name" value="NUDIX_hydrolase-like_dom_sf"/>
</dbReference>
<keyword evidence="5" id="KW-1185">Reference proteome</keyword>
<keyword evidence="2" id="KW-0460">Magnesium</keyword>
<dbReference type="EMBL" id="QRGA01000003">
    <property type="protein sequence ID" value="RDU99831.1"/>
    <property type="molecule type" value="Genomic_DNA"/>
</dbReference>
<proteinExistence type="predicted"/>
<gene>
    <name evidence="4" type="ORF">DWV00_05300</name>
</gene>
<dbReference type="PRINTS" id="PR01404">
    <property type="entry name" value="NPPPHYDRLASE"/>
</dbReference>